<organism evidence="7">
    <name type="scientific">marine metagenome</name>
    <dbReference type="NCBI Taxonomy" id="408172"/>
    <lineage>
        <taxon>unclassified sequences</taxon>
        <taxon>metagenomes</taxon>
        <taxon>ecological metagenomes</taxon>
    </lineage>
</organism>
<sequence length="87" mass="9892">MFAKMKSLSEQLANCQLPAEQSFSIPPECYTSEELFQEELKKIFQYNWIGLGRADRFATSGDYETMNLGGKPVIVLRDHDGILRAFA</sequence>
<protein>
    <recommendedName>
        <fullName evidence="6">Rieske domain-containing protein</fullName>
    </recommendedName>
</protein>
<dbReference type="InterPro" id="IPR001663">
    <property type="entry name" value="Rng_hydr_dOase-A"/>
</dbReference>
<proteinExistence type="predicted"/>
<evidence type="ECO:0000256" key="4">
    <source>
        <dbReference type="ARBA" id="ARBA00023004"/>
    </source>
</evidence>
<dbReference type="PANTHER" id="PTHR43756:SF5">
    <property type="entry name" value="CHOLINE MONOOXYGENASE, CHLOROPLASTIC"/>
    <property type="match status" value="1"/>
</dbReference>
<dbReference type="PRINTS" id="PR00090">
    <property type="entry name" value="RNGDIOXGNASE"/>
</dbReference>
<name>A0A382QUH7_9ZZZZ</name>
<dbReference type="AlphaFoldDB" id="A0A382QUH7"/>
<dbReference type="Gene3D" id="2.102.10.10">
    <property type="entry name" value="Rieske [2Fe-2S] iron-sulphur domain"/>
    <property type="match status" value="1"/>
</dbReference>
<dbReference type="GO" id="GO:0051537">
    <property type="term" value="F:2 iron, 2 sulfur cluster binding"/>
    <property type="evidence" value="ECO:0007669"/>
    <property type="project" value="UniProtKB-KW"/>
</dbReference>
<dbReference type="SUPFAM" id="SSF50022">
    <property type="entry name" value="ISP domain"/>
    <property type="match status" value="1"/>
</dbReference>
<keyword evidence="5" id="KW-0411">Iron-sulfur</keyword>
<dbReference type="InterPro" id="IPR017941">
    <property type="entry name" value="Rieske_2Fe-2S"/>
</dbReference>
<dbReference type="InterPro" id="IPR036922">
    <property type="entry name" value="Rieske_2Fe-2S_sf"/>
</dbReference>
<dbReference type="GO" id="GO:0016491">
    <property type="term" value="F:oxidoreductase activity"/>
    <property type="evidence" value="ECO:0007669"/>
    <property type="project" value="UniProtKB-KW"/>
</dbReference>
<keyword evidence="2" id="KW-0479">Metal-binding</keyword>
<dbReference type="PROSITE" id="PS51296">
    <property type="entry name" value="RIESKE"/>
    <property type="match status" value="1"/>
</dbReference>
<evidence type="ECO:0000256" key="3">
    <source>
        <dbReference type="ARBA" id="ARBA00023002"/>
    </source>
</evidence>
<feature type="non-terminal residue" evidence="7">
    <location>
        <position position="87"/>
    </location>
</feature>
<evidence type="ECO:0000259" key="6">
    <source>
        <dbReference type="PROSITE" id="PS51296"/>
    </source>
</evidence>
<keyword evidence="3" id="KW-0560">Oxidoreductase</keyword>
<reference evidence="7" key="1">
    <citation type="submission" date="2018-05" db="EMBL/GenBank/DDBJ databases">
        <authorList>
            <person name="Lanie J.A."/>
            <person name="Ng W.-L."/>
            <person name="Kazmierczak K.M."/>
            <person name="Andrzejewski T.M."/>
            <person name="Davidsen T.M."/>
            <person name="Wayne K.J."/>
            <person name="Tettelin H."/>
            <person name="Glass J.I."/>
            <person name="Rusch D."/>
            <person name="Podicherti R."/>
            <person name="Tsui H.-C.T."/>
            <person name="Winkler M.E."/>
        </authorList>
    </citation>
    <scope>NUCLEOTIDE SEQUENCE</scope>
</reference>
<evidence type="ECO:0000256" key="1">
    <source>
        <dbReference type="ARBA" id="ARBA00022714"/>
    </source>
</evidence>
<keyword evidence="1" id="KW-0001">2Fe-2S</keyword>
<dbReference type="GO" id="GO:0046872">
    <property type="term" value="F:metal ion binding"/>
    <property type="evidence" value="ECO:0007669"/>
    <property type="project" value="UniProtKB-KW"/>
</dbReference>
<feature type="domain" description="Rieske" evidence="6">
    <location>
        <begin position="48"/>
        <end position="87"/>
    </location>
</feature>
<evidence type="ECO:0000256" key="2">
    <source>
        <dbReference type="ARBA" id="ARBA00022723"/>
    </source>
</evidence>
<dbReference type="PANTHER" id="PTHR43756">
    <property type="entry name" value="CHOLINE MONOOXYGENASE, CHLOROPLASTIC"/>
    <property type="match status" value="1"/>
</dbReference>
<gene>
    <name evidence="7" type="ORF">METZ01_LOCUS341461</name>
</gene>
<dbReference type="EMBL" id="UINC01116692">
    <property type="protein sequence ID" value="SVC88607.1"/>
    <property type="molecule type" value="Genomic_DNA"/>
</dbReference>
<keyword evidence="4" id="KW-0408">Iron</keyword>
<evidence type="ECO:0000256" key="5">
    <source>
        <dbReference type="ARBA" id="ARBA00023014"/>
    </source>
</evidence>
<accession>A0A382QUH7</accession>
<evidence type="ECO:0000313" key="7">
    <source>
        <dbReference type="EMBL" id="SVC88607.1"/>
    </source>
</evidence>